<keyword evidence="3" id="KW-1185">Reference proteome</keyword>
<name>A0ABS2G999_9FIRM</name>
<sequence>MRGICGELPFFHRKRKGGRMAENGHFSFLRGEEQKKKNKFCQPKGKYYTKKRRGKNRRKGEKKKKIPQFFSPGKKGFGKKRRIGMT</sequence>
<dbReference type="EMBL" id="JACSNV010000004">
    <property type="protein sequence ID" value="MBM6877228.1"/>
    <property type="molecule type" value="Genomic_DNA"/>
</dbReference>
<accession>A0ABS2G999</accession>
<comment type="caution">
    <text evidence="2">The sequence shown here is derived from an EMBL/GenBank/DDBJ whole genome shotgun (WGS) entry which is preliminary data.</text>
</comment>
<evidence type="ECO:0000313" key="3">
    <source>
        <dbReference type="Proteomes" id="UP000729290"/>
    </source>
</evidence>
<feature type="compositionally biased region" description="Basic residues" evidence="1">
    <location>
        <begin position="76"/>
        <end position="86"/>
    </location>
</feature>
<organism evidence="2 3">
    <name type="scientific">Anaerotignum lactatifermentans</name>
    <dbReference type="NCBI Taxonomy" id="160404"/>
    <lineage>
        <taxon>Bacteria</taxon>
        <taxon>Bacillati</taxon>
        <taxon>Bacillota</taxon>
        <taxon>Clostridia</taxon>
        <taxon>Lachnospirales</taxon>
        <taxon>Anaerotignaceae</taxon>
        <taxon>Anaerotignum</taxon>
    </lineage>
</organism>
<dbReference type="Proteomes" id="UP000729290">
    <property type="component" value="Unassembled WGS sequence"/>
</dbReference>
<protein>
    <submittedName>
        <fullName evidence="2">Uncharacterized protein</fullName>
    </submittedName>
</protein>
<feature type="region of interest" description="Disordered" evidence="1">
    <location>
        <begin position="50"/>
        <end position="86"/>
    </location>
</feature>
<proteinExistence type="predicted"/>
<gene>
    <name evidence="2" type="ORF">H9X83_03510</name>
</gene>
<reference evidence="2 3" key="1">
    <citation type="journal article" date="2021" name="Sci. Rep.">
        <title>The distribution of antibiotic resistance genes in chicken gut microbiota commensals.</title>
        <authorList>
            <person name="Juricova H."/>
            <person name="Matiasovicova J."/>
            <person name="Kubasova T."/>
            <person name="Cejkova D."/>
            <person name="Rychlik I."/>
        </authorList>
    </citation>
    <scope>NUCLEOTIDE SEQUENCE [LARGE SCALE GENOMIC DNA]</scope>
    <source>
        <strain evidence="2 3">An431b</strain>
    </source>
</reference>
<feature type="compositionally biased region" description="Basic residues" evidence="1">
    <location>
        <begin position="50"/>
        <end position="66"/>
    </location>
</feature>
<evidence type="ECO:0000313" key="2">
    <source>
        <dbReference type="EMBL" id="MBM6877228.1"/>
    </source>
</evidence>
<evidence type="ECO:0000256" key="1">
    <source>
        <dbReference type="SAM" id="MobiDB-lite"/>
    </source>
</evidence>